<dbReference type="SMART" id="SM00889">
    <property type="entry name" value="EFG_IV"/>
    <property type="match status" value="1"/>
</dbReference>
<dbReference type="InterPro" id="IPR035647">
    <property type="entry name" value="EFG_III/V"/>
</dbReference>
<dbReference type="PANTHER" id="PTHR43636:SF2">
    <property type="entry name" value="ELONGATION FACTOR G, MITOCHONDRIAL"/>
    <property type="match status" value="1"/>
</dbReference>
<dbReference type="CDD" id="cd01886">
    <property type="entry name" value="EF-G"/>
    <property type="match status" value="1"/>
</dbReference>
<comment type="similarity">
    <text evidence="6">Belongs to the GTP-binding elongation factor family. EF-G/EF-2 subfamily.</text>
</comment>
<keyword evidence="5 6" id="KW-0342">GTP-binding</keyword>
<comment type="subcellular location">
    <subcellularLocation>
        <location evidence="6">Mitochondrion</location>
    </subcellularLocation>
</comment>
<dbReference type="InterPro" id="IPR020568">
    <property type="entry name" value="Ribosomal_Su5_D2-typ_SF"/>
</dbReference>
<dbReference type="InterPro" id="IPR027417">
    <property type="entry name" value="P-loop_NTPase"/>
</dbReference>
<dbReference type="Pfam" id="PF14492">
    <property type="entry name" value="EFG_III"/>
    <property type="match status" value="1"/>
</dbReference>
<proteinExistence type="inferred from homology"/>
<dbReference type="FunFam" id="3.30.70.870:FF:000001">
    <property type="entry name" value="Elongation factor G"/>
    <property type="match status" value="1"/>
</dbReference>
<dbReference type="HAMAP" id="MF_00054_B">
    <property type="entry name" value="EF_G_EF_2_B"/>
    <property type="match status" value="1"/>
</dbReference>
<evidence type="ECO:0000256" key="6">
    <source>
        <dbReference type="HAMAP-Rule" id="MF_03061"/>
    </source>
</evidence>
<dbReference type="SUPFAM" id="SSF54211">
    <property type="entry name" value="Ribosomal protein S5 domain 2-like"/>
    <property type="match status" value="1"/>
</dbReference>
<dbReference type="Gene3D" id="3.30.70.870">
    <property type="entry name" value="Elongation Factor G (Translational Gtpase), domain 3"/>
    <property type="match status" value="1"/>
</dbReference>
<evidence type="ECO:0000259" key="7">
    <source>
        <dbReference type="PROSITE" id="PS51722"/>
    </source>
</evidence>
<dbReference type="FunFam" id="2.40.30.10:FF:000022">
    <property type="entry name" value="Elongation factor G, mitochondrial"/>
    <property type="match status" value="1"/>
</dbReference>
<keyword evidence="4 6" id="KW-0648">Protein biosynthesis</keyword>
<evidence type="ECO:0000256" key="4">
    <source>
        <dbReference type="ARBA" id="ARBA00022917"/>
    </source>
</evidence>
<dbReference type="InterPro" id="IPR000640">
    <property type="entry name" value="EFG_V-like"/>
</dbReference>
<dbReference type="PRINTS" id="PR00315">
    <property type="entry name" value="ELONGATNFCT"/>
</dbReference>
<reference evidence="8 9" key="1">
    <citation type="journal article" date="2023" name="BMC Biol.">
        <title>The compact genome of the sponge Oopsacas minuta (Hexactinellida) is lacking key metazoan core genes.</title>
        <authorList>
            <person name="Santini S."/>
            <person name="Schenkelaars Q."/>
            <person name="Jourda C."/>
            <person name="Duchesne M."/>
            <person name="Belahbib H."/>
            <person name="Rocher C."/>
            <person name="Selva M."/>
            <person name="Riesgo A."/>
            <person name="Vervoort M."/>
            <person name="Leys S.P."/>
            <person name="Kodjabachian L."/>
            <person name="Le Bivic A."/>
            <person name="Borchiellini C."/>
            <person name="Claverie J.M."/>
            <person name="Renard E."/>
        </authorList>
    </citation>
    <scope>NUCLEOTIDE SEQUENCE [LARGE SCALE GENOMIC DNA]</scope>
    <source>
        <strain evidence="8">SPO-2</strain>
    </source>
</reference>
<evidence type="ECO:0000313" key="8">
    <source>
        <dbReference type="EMBL" id="KAI6655505.1"/>
    </source>
</evidence>
<keyword evidence="6" id="KW-0496">Mitochondrion</keyword>
<dbReference type="Proteomes" id="UP001165289">
    <property type="component" value="Unassembled WGS sequence"/>
</dbReference>
<dbReference type="GO" id="GO:0005525">
    <property type="term" value="F:GTP binding"/>
    <property type="evidence" value="ECO:0007669"/>
    <property type="project" value="UniProtKB-UniRule"/>
</dbReference>
<dbReference type="Pfam" id="PF03144">
    <property type="entry name" value="GTP_EFTU_D2"/>
    <property type="match status" value="1"/>
</dbReference>
<dbReference type="Gene3D" id="3.30.70.240">
    <property type="match status" value="1"/>
</dbReference>
<dbReference type="AlphaFoldDB" id="A0AAV7K3X9"/>
<dbReference type="SUPFAM" id="SSF50447">
    <property type="entry name" value="Translation proteins"/>
    <property type="match status" value="1"/>
</dbReference>
<dbReference type="InterPro" id="IPR005517">
    <property type="entry name" value="Transl_elong_EFG/EF2_IV"/>
</dbReference>
<dbReference type="InterPro" id="IPR009000">
    <property type="entry name" value="Transl_B-barrel_sf"/>
</dbReference>
<evidence type="ECO:0000313" key="9">
    <source>
        <dbReference type="Proteomes" id="UP001165289"/>
    </source>
</evidence>
<dbReference type="Gene3D" id="3.30.230.10">
    <property type="match status" value="1"/>
</dbReference>
<comment type="caution">
    <text evidence="8">The sequence shown here is derived from an EMBL/GenBank/DDBJ whole genome shotgun (WGS) entry which is preliminary data.</text>
</comment>
<keyword evidence="3 6" id="KW-0251">Elongation factor</keyword>
<feature type="binding site" evidence="6">
    <location>
        <begin position="136"/>
        <end position="140"/>
    </location>
    <ligand>
        <name>GTP</name>
        <dbReference type="ChEBI" id="CHEBI:37565"/>
    </ligand>
</feature>
<dbReference type="CDD" id="cd16262">
    <property type="entry name" value="EFG_III"/>
    <property type="match status" value="1"/>
</dbReference>
<dbReference type="GO" id="GO:0003924">
    <property type="term" value="F:GTPase activity"/>
    <property type="evidence" value="ECO:0007669"/>
    <property type="project" value="UniProtKB-UniRule"/>
</dbReference>
<dbReference type="InterPro" id="IPR004161">
    <property type="entry name" value="EFTu-like_2"/>
</dbReference>
<feature type="binding site" evidence="6">
    <location>
        <begin position="69"/>
        <end position="76"/>
    </location>
    <ligand>
        <name>GTP</name>
        <dbReference type="ChEBI" id="CHEBI:37565"/>
    </ligand>
</feature>
<evidence type="ECO:0000256" key="5">
    <source>
        <dbReference type="ARBA" id="ARBA00023134"/>
    </source>
</evidence>
<dbReference type="InterPro" id="IPR031157">
    <property type="entry name" value="G_TR_CS"/>
</dbReference>
<dbReference type="InterPro" id="IPR041095">
    <property type="entry name" value="EFG_II"/>
</dbReference>
<dbReference type="GO" id="GO:0005739">
    <property type="term" value="C:mitochondrion"/>
    <property type="evidence" value="ECO:0007669"/>
    <property type="project" value="UniProtKB-SubCell"/>
</dbReference>
<comment type="function">
    <text evidence="6">Mitochondrial GTPase that catalyzes the GTP-dependent ribosomal translocation step during translation elongation. During this step, the ribosome changes from the pre-translocational (PRE) to the post-translocational (POST) state as the newly formed A-site-bound peptidyl-tRNA and P-site-bound deacylated tRNA move to the P and E sites, respectively. Catalyzes the coordinated movement of the two tRNA molecules, the mRNA and conformational changes in the ribosome.</text>
</comment>
<accession>A0AAV7K3X9</accession>
<comment type="similarity">
    <text evidence="1">Belongs to the TRAFAC class translation factor GTPase superfamily. Classic translation factor GTPase family. EF-G/EF-2 subfamily.</text>
</comment>
<dbReference type="InterPro" id="IPR014721">
    <property type="entry name" value="Ribsml_uS5_D2-typ_fold_subgr"/>
</dbReference>
<dbReference type="Gene3D" id="3.40.50.300">
    <property type="entry name" value="P-loop containing nucleotide triphosphate hydrolases"/>
    <property type="match status" value="1"/>
</dbReference>
<dbReference type="PROSITE" id="PS00301">
    <property type="entry name" value="G_TR_1"/>
    <property type="match status" value="1"/>
</dbReference>
<dbReference type="EMBL" id="JAKMXF010000188">
    <property type="protein sequence ID" value="KAI6655505.1"/>
    <property type="molecule type" value="Genomic_DNA"/>
</dbReference>
<evidence type="ECO:0000256" key="1">
    <source>
        <dbReference type="ARBA" id="ARBA00005870"/>
    </source>
</evidence>
<gene>
    <name evidence="8" type="ORF">LOD99_2004</name>
</gene>
<dbReference type="NCBIfam" id="TIGR00484">
    <property type="entry name" value="EF-G"/>
    <property type="match status" value="1"/>
</dbReference>
<protein>
    <recommendedName>
        <fullName evidence="6">Elongation factor G, mitochondrial</fullName>
        <shortName evidence="6">EF-Gmt</shortName>
    </recommendedName>
    <alternativeName>
        <fullName evidence="6">Elongation factor G 1, mitochondrial</fullName>
        <shortName evidence="6">mEF-G 1</shortName>
    </alternativeName>
    <alternativeName>
        <fullName evidence="6">Elongation factor G1</fullName>
    </alternativeName>
</protein>
<evidence type="ECO:0000256" key="3">
    <source>
        <dbReference type="ARBA" id="ARBA00022768"/>
    </source>
</evidence>
<organism evidence="8 9">
    <name type="scientific">Oopsacas minuta</name>
    <dbReference type="NCBI Taxonomy" id="111878"/>
    <lineage>
        <taxon>Eukaryota</taxon>
        <taxon>Metazoa</taxon>
        <taxon>Porifera</taxon>
        <taxon>Hexactinellida</taxon>
        <taxon>Hexasterophora</taxon>
        <taxon>Lyssacinosida</taxon>
        <taxon>Leucopsacidae</taxon>
        <taxon>Oopsacas</taxon>
    </lineage>
</organism>
<dbReference type="GO" id="GO:0070125">
    <property type="term" value="P:mitochondrial translational elongation"/>
    <property type="evidence" value="ECO:0007669"/>
    <property type="project" value="UniProtKB-UniRule"/>
</dbReference>
<dbReference type="InterPro" id="IPR005225">
    <property type="entry name" value="Small_GTP-bd"/>
</dbReference>
<dbReference type="InterPro" id="IPR009022">
    <property type="entry name" value="EFG_III"/>
</dbReference>
<dbReference type="FunFam" id="3.40.50.300:FF:000029">
    <property type="entry name" value="Elongation factor G"/>
    <property type="match status" value="1"/>
</dbReference>
<dbReference type="Pfam" id="PF00009">
    <property type="entry name" value="GTP_EFTU"/>
    <property type="match status" value="1"/>
</dbReference>
<dbReference type="PANTHER" id="PTHR43636">
    <property type="entry name" value="ELONGATION FACTOR G, MITOCHONDRIAL"/>
    <property type="match status" value="1"/>
</dbReference>
<feature type="domain" description="Tr-type G" evidence="7">
    <location>
        <begin position="60"/>
        <end position="337"/>
    </location>
</feature>
<dbReference type="Pfam" id="PF03764">
    <property type="entry name" value="EFG_IV"/>
    <property type="match status" value="1"/>
</dbReference>
<dbReference type="SUPFAM" id="SSF54980">
    <property type="entry name" value="EF-G C-terminal domain-like"/>
    <property type="match status" value="2"/>
</dbReference>
<keyword evidence="2 6" id="KW-0547">Nucleotide-binding</keyword>
<dbReference type="FunFam" id="3.30.70.240:FF:000001">
    <property type="entry name" value="Elongation factor G"/>
    <property type="match status" value="1"/>
</dbReference>
<name>A0AAV7K3X9_9METZ</name>
<sequence length="757" mass="86206">MIQIQLIQGVTYLAYYMKCLHTFPSCVNIVRYRWVHLYRQVELYSTKQQTELVGNGNLIERTRNIGISAHIDSGKTTVSERILFYSGRISEMHEVKGKDHVGATMDSMELERQRGITIQSAATQVEWKDHCLNLIDTPGHVDFTIEVERALRVLDSAVLVLCGVGGVQSQTHTVDRQMRRYQIPHLAFINKLDRTGADPDRVIKQMKAKLGHNAAALHVPIGLEQNFTGIADVISMKAYYFDGAYGEVVREESIPYDLQDICEARYLELLEALANVDEQIGELFLEEKYPSQELLKSSIRRATISRKFVPVVLGSALKNKGIQPLLDCVLDYMPNPREVDNWARLEDDNGKVQKYKMETDPSKSFVGLAFKIEMGRYGQLTYLRVYQGTLKKGMWLLNTRSKKRIRVPRSVLMHADKMQDIQTAESGAICAMFGVECRSGDTFVSEESPPYSMESIHVPEPVISQALKLKFESESKKLSRGLWRFQLEDPTFRVEYNEESRETIISGMGELHLDIYVQRLRNEFDCHVNKQNPQVAYRETISDSIEFSHIHKKQTGGAGQYASVKGRLIPLLGEDNQKVIFDDRTIGNNIPREFIPAIEKGFMDAVKQGVYIGQKISGIKMMLDDGKAHLVDSSELAFRIASRTAVQNSMREIAVPRILEPIMTVEISAPVEFQGEIQNTITKKRGTITGTDSTEGYFILECEVPLKEMFGYSTTLRSMTQGKGEYSMEFLRYDFLPIMIQEQLMAVYQKELEEKKK</sequence>
<dbReference type="CDD" id="cd01434">
    <property type="entry name" value="EFG_mtEFG1_IV"/>
    <property type="match status" value="1"/>
</dbReference>
<dbReference type="InterPro" id="IPR047872">
    <property type="entry name" value="EFG_IV"/>
</dbReference>
<dbReference type="CDD" id="cd04091">
    <property type="entry name" value="mtEFG1_II_like"/>
    <property type="match status" value="1"/>
</dbReference>
<comment type="pathway">
    <text evidence="6">Protein biosynthesis; polypeptide chain elongation.</text>
</comment>
<evidence type="ECO:0000256" key="2">
    <source>
        <dbReference type="ARBA" id="ARBA00022741"/>
    </source>
</evidence>
<dbReference type="GO" id="GO:0003746">
    <property type="term" value="F:translation elongation factor activity"/>
    <property type="evidence" value="ECO:0007669"/>
    <property type="project" value="UniProtKB-UniRule"/>
</dbReference>
<dbReference type="SUPFAM" id="SSF52540">
    <property type="entry name" value="P-loop containing nucleoside triphosphate hydrolases"/>
    <property type="match status" value="1"/>
</dbReference>
<dbReference type="Gene3D" id="2.40.30.10">
    <property type="entry name" value="Translation factors"/>
    <property type="match status" value="1"/>
</dbReference>
<keyword evidence="9" id="KW-1185">Reference proteome</keyword>
<dbReference type="NCBIfam" id="NF009381">
    <property type="entry name" value="PRK12740.1-5"/>
    <property type="match status" value="1"/>
</dbReference>
<dbReference type="SMART" id="SM00838">
    <property type="entry name" value="EFG_C"/>
    <property type="match status" value="1"/>
</dbReference>
<dbReference type="PROSITE" id="PS51722">
    <property type="entry name" value="G_TR_2"/>
    <property type="match status" value="1"/>
</dbReference>
<dbReference type="NCBIfam" id="TIGR00231">
    <property type="entry name" value="small_GTP"/>
    <property type="match status" value="1"/>
</dbReference>
<feature type="binding site" evidence="6">
    <location>
        <begin position="190"/>
        <end position="193"/>
    </location>
    <ligand>
        <name>GTP</name>
        <dbReference type="ChEBI" id="CHEBI:37565"/>
    </ligand>
</feature>
<dbReference type="InterPro" id="IPR000795">
    <property type="entry name" value="T_Tr_GTP-bd_dom"/>
</dbReference>
<dbReference type="Pfam" id="PF00679">
    <property type="entry name" value="EFG_C"/>
    <property type="match status" value="1"/>
</dbReference>
<dbReference type="InterPro" id="IPR004540">
    <property type="entry name" value="Transl_elong_EFG/EF2"/>
</dbReference>